<dbReference type="InterPro" id="IPR014752">
    <property type="entry name" value="Arrestin-like_C"/>
</dbReference>
<reference evidence="3" key="1">
    <citation type="submission" date="2021-03" db="EMBL/GenBank/DDBJ databases">
        <title>Comparative genomics and phylogenomic investigation of the class Geoglossomycetes provide insights into ecological specialization and systematics.</title>
        <authorList>
            <person name="Melie T."/>
            <person name="Pirro S."/>
            <person name="Miller A.N."/>
            <person name="Quandt A."/>
        </authorList>
    </citation>
    <scope>NUCLEOTIDE SEQUENCE</scope>
    <source>
        <strain evidence="3">CAQ_001_2017</strain>
    </source>
</reference>
<dbReference type="CDD" id="cd22952">
    <property type="entry name" value="ART10-like"/>
    <property type="match status" value="1"/>
</dbReference>
<dbReference type="AlphaFoldDB" id="A0A9P8RM99"/>
<dbReference type="EMBL" id="JAGHQM010001013">
    <property type="protein sequence ID" value="KAH0556779.1"/>
    <property type="molecule type" value="Genomic_DNA"/>
</dbReference>
<feature type="region of interest" description="Disordered" evidence="1">
    <location>
        <begin position="420"/>
        <end position="489"/>
    </location>
</feature>
<dbReference type="GO" id="GO:0005737">
    <property type="term" value="C:cytoplasm"/>
    <property type="evidence" value="ECO:0007669"/>
    <property type="project" value="TreeGrafter"/>
</dbReference>
<keyword evidence="4" id="KW-1185">Reference proteome</keyword>
<dbReference type="Gene3D" id="2.60.40.640">
    <property type="match status" value="1"/>
</dbReference>
<dbReference type="PANTHER" id="PTHR11188:SF130">
    <property type="entry name" value="ARRESTIN C-TERMINAL-LIKE DOMAIN-CONTAINING PROTEIN"/>
    <property type="match status" value="1"/>
</dbReference>
<dbReference type="GO" id="GO:0015031">
    <property type="term" value="P:protein transport"/>
    <property type="evidence" value="ECO:0007669"/>
    <property type="project" value="TreeGrafter"/>
</dbReference>
<dbReference type="Pfam" id="PF00339">
    <property type="entry name" value="Arrestin_N"/>
    <property type="match status" value="1"/>
</dbReference>
<evidence type="ECO:0000259" key="2">
    <source>
        <dbReference type="Pfam" id="PF00339"/>
    </source>
</evidence>
<protein>
    <recommendedName>
        <fullName evidence="2">Arrestin-like N-terminal domain-containing protein</fullName>
    </recommendedName>
</protein>
<name>A0A9P8RM99_9PEZI</name>
<sequence>MSLSIELDPLERSEIGYVAGDIVVGWVVLESSKDEAVGSIEIAFSGRAETVIHHGCAGPSRTPQNSTAREDFFRLTKTLYTGHFTLRANQKYSWPFEFGFPAKTSGCSSWNRFKEFDADPEHPLPPTFSHSHYHGNSSDNRGRSCFVLYRLKASLTRPHSLTSIFSRELKCVKPLIYLPLCESKKLGGESTTIRKEFSCASFLFLPENERPSGFKKLLGTCPRSTFAIYAEIPQVIYPDQRAPIYVGLKHMLEQSTTLEPPLVQLRSLSVKLVGVTLVRVKSSGGKLFGERTDRSENIFAILEKEMDLTVPMTDHMDLRDYYRDISDEKSAEPIFNTDLICYWPFTTHSIRKHYMLEVSMTVQCADKEIAADFKLQGVEVLPGRYHTENVCTSRFSPAAFARYNEQKMRNISGSVTLKAEGAADKPHQDGPQSPKNTTITHRDGDGGKVPSGRAVMKAGCPVDEPPRYELHPPDNTTTVTLEGEELSEK</sequence>
<proteinExistence type="predicted"/>
<dbReference type="InterPro" id="IPR011021">
    <property type="entry name" value="Arrestin-like_N"/>
</dbReference>
<evidence type="ECO:0000313" key="3">
    <source>
        <dbReference type="EMBL" id="KAH0556779.1"/>
    </source>
</evidence>
<dbReference type="PANTHER" id="PTHR11188">
    <property type="entry name" value="ARRESTIN DOMAIN CONTAINING PROTEIN"/>
    <property type="match status" value="1"/>
</dbReference>
<accession>A0A9P8RM99</accession>
<evidence type="ECO:0000313" key="4">
    <source>
        <dbReference type="Proteomes" id="UP000750711"/>
    </source>
</evidence>
<dbReference type="InterPro" id="IPR050357">
    <property type="entry name" value="Arrestin_domain-protein"/>
</dbReference>
<organism evidence="3 4">
    <name type="scientific">Trichoglossum hirsutum</name>
    <dbReference type="NCBI Taxonomy" id="265104"/>
    <lineage>
        <taxon>Eukaryota</taxon>
        <taxon>Fungi</taxon>
        <taxon>Dikarya</taxon>
        <taxon>Ascomycota</taxon>
        <taxon>Pezizomycotina</taxon>
        <taxon>Geoglossomycetes</taxon>
        <taxon>Geoglossales</taxon>
        <taxon>Geoglossaceae</taxon>
        <taxon>Trichoglossum</taxon>
    </lineage>
</organism>
<feature type="domain" description="Arrestin-like N-terminal" evidence="2">
    <location>
        <begin position="5"/>
        <end position="175"/>
    </location>
</feature>
<comment type="caution">
    <text evidence="3">The sequence shown here is derived from an EMBL/GenBank/DDBJ whole genome shotgun (WGS) entry which is preliminary data.</text>
</comment>
<gene>
    <name evidence="3" type="ORF">GP486_005431</name>
</gene>
<dbReference type="Proteomes" id="UP000750711">
    <property type="component" value="Unassembled WGS sequence"/>
</dbReference>
<evidence type="ECO:0000256" key="1">
    <source>
        <dbReference type="SAM" id="MobiDB-lite"/>
    </source>
</evidence>
<feature type="compositionally biased region" description="Polar residues" evidence="1">
    <location>
        <begin position="430"/>
        <end position="439"/>
    </location>
</feature>